<reference evidence="5 6" key="1">
    <citation type="submission" date="2018-07" db="EMBL/GenBank/DDBJ databases">
        <title>Genomic Encyclopedia of Type Strains, Phase IV (KMG-IV): sequencing the most valuable type-strain genomes for metagenomic binning, comparative biology and taxonomic classification.</title>
        <authorList>
            <person name="Goeker M."/>
        </authorList>
    </citation>
    <scope>NUCLEOTIDE SEQUENCE [LARGE SCALE GENOMIC DNA]</scope>
    <source>
        <strain evidence="5 6">DSM 44952</strain>
    </source>
</reference>
<dbReference type="RefSeq" id="WP_068020139.1">
    <property type="nucleotide sequence ID" value="NZ_QQAZ01000005.1"/>
</dbReference>
<evidence type="ECO:0000313" key="6">
    <source>
        <dbReference type="Proteomes" id="UP000255355"/>
    </source>
</evidence>
<comment type="caution">
    <text evidence="5">The sequence shown here is derived from an EMBL/GenBank/DDBJ whole genome shotgun (WGS) entry which is preliminary data.</text>
</comment>
<dbReference type="Proteomes" id="UP000255355">
    <property type="component" value="Unassembled WGS sequence"/>
</dbReference>
<feature type="compositionally biased region" description="Low complexity" evidence="3">
    <location>
        <begin position="9"/>
        <end position="26"/>
    </location>
</feature>
<dbReference type="EMBL" id="QQAZ01000005">
    <property type="protein sequence ID" value="RDI50865.1"/>
    <property type="molecule type" value="Genomic_DNA"/>
</dbReference>
<dbReference type="AlphaFoldDB" id="A0A370H3T0"/>
<dbReference type="OrthoDB" id="4381452at2"/>
<feature type="domain" description="Low molecular weight antigen MTB12-like C-terminal" evidence="4">
    <location>
        <begin position="34"/>
        <end position="144"/>
    </location>
</feature>
<protein>
    <recommendedName>
        <fullName evidence="4">Low molecular weight antigen MTB12-like C-terminal domain-containing protein</fullName>
    </recommendedName>
</protein>
<keyword evidence="1" id="KW-0732">Signal</keyword>
<organism evidence="5 6">
    <name type="scientific">Nocardia mexicana</name>
    <dbReference type="NCBI Taxonomy" id="279262"/>
    <lineage>
        <taxon>Bacteria</taxon>
        <taxon>Bacillati</taxon>
        <taxon>Actinomycetota</taxon>
        <taxon>Actinomycetes</taxon>
        <taxon>Mycobacteriales</taxon>
        <taxon>Nocardiaceae</taxon>
        <taxon>Nocardia</taxon>
    </lineage>
</organism>
<gene>
    <name evidence="5" type="ORF">DFR68_105342</name>
</gene>
<evidence type="ECO:0000256" key="1">
    <source>
        <dbReference type="ARBA" id="ARBA00022729"/>
    </source>
</evidence>
<evidence type="ECO:0000256" key="2">
    <source>
        <dbReference type="ARBA" id="ARBA00093774"/>
    </source>
</evidence>
<accession>A0A370H3T0</accession>
<name>A0A370H3T0_9NOCA</name>
<dbReference type="Pfam" id="PF26580">
    <property type="entry name" value="Mtb12_C"/>
    <property type="match status" value="1"/>
</dbReference>
<keyword evidence="6" id="KW-1185">Reference proteome</keyword>
<evidence type="ECO:0000259" key="4">
    <source>
        <dbReference type="Pfam" id="PF26580"/>
    </source>
</evidence>
<dbReference type="InterPro" id="IPR058644">
    <property type="entry name" value="Mtb12-like_C"/>
</dbReference>
<proteinExistence type="inferred from homology"/>
<comment type="similarity">
    <text evidence="2">Belongs to the MTB12 family.</text>
</comment>
<sequence>MTACGSDNSDGAAASSTTAAAATSASAHDHSGTAAPTPEALQATLDGFVDPAKSTADKQKLIEDGDKRAANIDTMTQGLANYGKITFTVSDVKTEGEKATAQVVVTSPHGAAPAMPMTWEHDDAGWQLSDASACQILAMGKAPCQA</sequence>
<feature type="region of interest" description="Disordered" evidence="3">
    <location>
        <begin position="1"/>
        <end position="61"/>
    </location>
</feature>
<evidence type="ECO:0000256" key="3">
    <source>
        <dbReference type="SAM" id="MobiDB-lite"/>
    </source>
</evidence>
<evidence type="ECO:0000313" key="5">
    <source>
        <dbReference type="EMBL" id="RDI50865.1"/>
    </source>
</evidence>